<dbReference type="AlphaFoldDB" id="A0A3B1C0D9"/>
<evidence type="ECO:0008006" key="2">
    <source>
        <dbReference type="Google" id="ProtNLM"/>
    </source>
</evidence>
<protein>
    <recommendedName>
        <fullName evidence="2">Alpha/beta hydrolase</fullName>
    </recommendedName>
</protein>
<proteinExistence type="predicted"/>
<accession>A0A3B1C0D9</accession>
<dbReference type="EMBL" id="UOFX01000070">
    <property type="protein sequence ID" value="VAX10357.1"/>
    <property type="molecule type" value="Genomic_DNA"/>
</dbReference>
<sequence length="244" mass="27390">MLGICYVSFTLLLFIFQRDLLYFPTPKSDHPYQSQIFHNEGESIDVIVLNKEQGRAILFFGGNGESVVYNASDYLNNFPNHTIYLVNYRRYGGSSGYPEEQALYSDALHIYDAIKNEHDSISVIGRSLGTGIATYVASKRDIKKMVLITPYDSIENLAKSKYPIFPVSLLLQDKYDSLSRVKNIQSQTLILLAEHDNVVPLKHSVNLIKAFPASVVTAKTIKGTGHNSISNKLEFHALLGGFMY</sequence>
<organism evidence="1">
    <name type="scientific">hydrothermal vent metagenome</name>
    <dbReference type="NCBI Taxonomy" id="652676"/>
    <lineage>
        <taxon>unclassified sequences</taxon>
        <taxon>metagenomes</taxon>
        <taxon>ecological metagenomes</taxon>
    </lineage>
</organism>
<dbReference type="Gene3D" id="3.40.50.1820">
    <property type="entry name" value="alpha/beta hydrolase"/>
    <property type="match status" value="1"/>
</dbReference>
<dbReference type="SUPFAM" id="SSF53474">
    <property type="entry name" value="alpha/beta-Hydrolases"/>
    <property type="match status" value="1"/>
</dbReference>
<dbReference type="InterPro" id="IPR029058">
    <property type="entry name" value="AB_hydrolase_fold"/>
</dbReference>
<dbReference type="PANTHER" id="PTHR12277">
    <property type="entry name" value="ALPHA/BETA HYDROLASE DOMAIN-CONTAINING PROTEIN"/>
    <property type="match status" value="1"/>
</dbReference>
<name>A0A3B1C0D9_9ZZZZ</name>
<evidence type="ECO:0000313" key="1">
    <source>
        <dbReference type="EMBL" id="VAX10357.1"/>
    </source>
</evidence>
<gene>
    <name evidence="1" type="ORF">MNBD_GAMMA26-1521</name>
</gene>
<reference evidence="1" key="1">
    <citation type="submission" date="2018-06" db="EMBL/GenBank/DDBJ databases">
        <authorList>
            <person name="Zhirakovskaya E."/>
        </authorList>
    </citation>
    <scope>NUCLEOTIDE SEQUENCE</scope>
</reference>